<evidence type="ECO:0000313" key="2">
    <source>
        <dbReference type="EMBL" id="ULT81484.1"/>
    </source>
</evidence>
<keyword evidence="1" id="KW-0812">Transmembrane</keyword>
<dbReference type="AlphaFoldDB" id="A0AAE9JSG2"/>
<protein>
    <submittedName>
        <fullName evidence="3">Uncharacterized protein</fullName>
    </submittedName>
</protein>
<keyword evidence="1" id="KW-0472">Membrane</keyword>
<evidence type="ECO:0000256" key="1">
    <source>
        <dbReference type="SAM" id="Phobius"/>
    </source>
</evidence>
<organism evidence="3 5">
    <name type="scientific">Caenorhabditis briggsae</name>
    <dbReference type="NCBI Taxonomy" id="6238"/>
    <lineage>
        <taxon>Eukaryota</taxon>
        <taxon>Metazoa</taxon>
        <taxon>Ecdysozoa</taxon>
        <taxon>Nematoda</taxon>
        <taxon>Chromadorea</taxon>
        <taxon>Rhabditida</taxon>
        <taxon>Rhabditina</taxon>
        <taxon>Rhabditomorpha</taxon>
        <taxon>Rhabditoidea</taxon>
        <taxon>Rhabditidae</taxon>
        <taxon>Peloderinae</taxon>
        <taxon>Caenorhabditis</taxon>
    </lineage>
</organism>
<reference evidence="3 5" key="1">
    <citation type="submission" date="2022-04" db="EMBL/GenBank/DDBJ databases">
        <title>Chromosome-level reference genomes for two strains of Caenorhabditis briggsae: an improved platform for comparative genomics.</title>
        <authorList>
            <person name="Stevens L."/>
            <person name="Andersen E."/>
        </authorList>
    </citation>
    <scope>NUCLEOTIDE SEQUENCE [LARGE SCALE GENOMIC DNA]</scope>
    <source>
        <strain evidence="3">VX34</strain>
        <tissue evidence="3">Whole-organism</tissue>
    </source>
</reference>
<gene>
    <name evidence="2" type="ORF">L3Y34_011427</name>
    <name evidence="3" type="ORF">L5515_017313</name>
</gene>
<proteinExistence type="predicted"/>
<evidence type="ECO:0000313" key="4">
    <source>
        <dbReference type="Proteomes" id="UP000827892"/>
    </source>
</evidence>
<feature type="transmembrane region" description="Helical" evidence="1">
    <location>
        <begin position="20"/>
        <end position="43"/>
    </location>
</feature>
<evidence type="ECO:0000313" key="3">
    <source>
        <dbReference type="EMBL" id="UMM40801.1"/>
    </source>
</evidence>
<dbReference type="RefSeq" id="XP_002648780.2">
    <property type="nucleotide sequence ID" value="XM_002648734.2"/>
</dbReference>
<name>A0AAE9JSG2_CAEBR</name>
<dbReference type="Proteomes" id="UP000827892">
    <property type="component" value="Chromosome X"/>
</dbReference>
<reference evidence="2 4" key="2">
    <citation type="submission" date="2022-05" db="EMBL/GenBank/DDBJ databases">
        <title>Chromosome-level reference genomes for two strains of Caenorhabditis briggsae: an improved platform for comparative genomics.</title>
        <authorList>
            <person name="Stevens L."/>
            <person name="Andersen E.C."/>
        </authorList>
    </citation>
    <scope>NUCLEOTIDE SEQUENCE [LARGE SCALE GENOMIC DNA]</scope>
    <source>
        <strain evidence="2">QX1410_ONT</strain>
        <tissue evidence="2">Whole-organism</tissue>
    </source>
</reference>
<keyword evidence="1" id="KW-1133">Transmembrane helix</keyword>
<dbReference type="Proteomes" id="UP000829354">
    <property type="component" value="Chromosome X"/>
</dbReference>
<dbReference type="KEGG" id="cbr:CBG_11798"/>
<dbReference type="EMBL" id="CP090896">
    <property type="protein sequence ID" value="ULT81484.1"/>
    <property type="molecule type" value="Genomic_DNA"/>
</dbReference>
<evidence type="ECO:0000313" key="5">
    <source>
        <dbReference type="Proteomes" id="UP000829354"/>
    </source>
</evidence>
<keyword evidence="5" id="KW-1185">Reference proteome</keyword>
<sequence>MIHSPGGLHKPFSSPNDDQSIVGSIYLVMLVIWCLTLGIFVCVKKCRKMKPKRSAIVRSESMRNVLKNLWFEGLQRPGTEIPEECNADESDVLTNLEHGHIDEIGHVALNISQESIF</sequence>
<dbReference type="EMBL" id="CP092625">
    <property type="protein sequence ID" value="UMM40801.1"/>
    <property type="molecule type" value="Genomic_DNA"/>
</dbReference>
<accession>A0AAE9JSG2</accession>